<comment type="similarity">
    <text evidence="1 2">Belongs to the UPF0102 family.</text>
</comment>
<dbReference type="InterPro" id="IPR003509">
    <property type="entry name" value="UPF0102_YraN-like"/>
</dbReference>
<accession>A0ABV9KIN8</accession>
<gene>
    <name evidence="3" type="ORF">ACFO5X_15015</name>
</gene>
<organism evidence="3 4">
    <name type="scientific">Seohaeicola nanhaiensis</name>
    <dbReference type="NCBI Taxonomy" id="1387282"/>
    <lineage>
        <taxon>Bacteria</taxon>
        <taxon>Pseudomonadati</taxon>
        <taxon>Pseudomonadota</taxon>
        <taxon>Alphaproteobacteria</taxon>
        <taxon>Rhodobacterales</taxon>
        <taxon>Roseobacteraceae</taxon>
        <taxon>Seohaeicola</taxon>
    </lineage>
</organism>
<evidence type="ECO:0000313" key="4">
    <source>
        <dbReference type="Proteomes" id="UP001595973"/>
    </source>
</evidence>
<dbReference type="Gene3D" id="3.40.1350.10">
    <property type="match status" value="1"/>
</dbReference>
<evidence type="ECO:0000256" key="1">
    <source>
        <dbReference type="ARBA" id="ARBA00006738"/>
    </source>
</evidence>
<dbReference type="InterPro" id="IPR011856">
    <property type="entry name" value="tRNA_endonuc-like_dom_sf"/>
</dbReference>
<proteinExistence type="inferred from homology"/>
<comment type="caution">
    <text evidence="3">The sequence shown here is derived from an EMBL/GenBank/DDBJ whole genome shotgun (WGS) entry which is preliminary data.</text>
</comment>
<evidence type="ECO:0000313" key="3">
    <source>
        <dbReference type="EMBL" id="MFC4669873.1"/>
    </source>
</evidence>
<dbReference type="SUPFAM" id="SSF52980">
    <property type="entry name" value="Restriction endonuclease-like"/>
    <property type="match status" value="1"/>
</dbReference>
<protein>
    <recommendedName>
        <fullName evidence="2">UPF0102 protein ACFO5X_15015</fullName>
    </recommendedName>
</protein>
<name>A0ABV9KIN8_9RHOB</name>
<keyword evidence="4" id="KW-1185">Reference proteome</keyword>
<evidence type="ECO:0000256" key="2">
    <source>
        <dbReference type="HAMAP-Rule" id="MF_00048"/>
    </source>
</evidence>
<dbReference type="HAMAP" id="MF_00048">
    <property type="entry name" value="UPF0102"/>
    <property type="match status" value="1"/>
</dbReference>
<dbReference type="PANTHER" id="PTHR34039">
    <property type="entry name" value="UPF0102 PROTEIN YRAN"/>
    <property type="match status" value="1"/>
</dbReference>
<dbReference type="PANTHER" id="PTHR34039:SF1">
    <property type="entry name" value="UPF0102 PROTEIN YRAN"/>
    <property type="match status" value="1"/>
</dbReference>
<dbReference type="RefSeq" id="WP_380718287.1">
    <property type="nucleotide sequence ID" value="NZ_JBHSGI010000024.1"/>
</dbReference>
<sequence>MQKALRGKLAYEAGASAEERIAEDYQRRGFALAARRWRAGGGEIDIIARDKDGLVFVEVKKSSDFARAADALCRHQMRRICAAAEQFLAGEPNGLMTNMRFDVALVNATGAFRIIENAFGET</sequence>
<dbReference type="EMBL" id="JBHSGI010000024">
    <property type="protein sequence ID" value="MFC4669873.1"/>
    <property type="molecule type" value="Genomic_DNA"/>
</dbReference>
<dbReference type="InterPro" id="IPR011335">
    <property type="entry name" value="Restrct_endonuc-II-like"/>
</dbReference>
<dbReference type="Proteomes" id="UP001595973">
    <property type="component" value="Unassembled WGS sequence"/>
</dbReference>
<dbReference type="Pfam" id="PF02021">
    <property type="entry name" value="UPF0102"/>
    <property type="match status" value="1"/>
</dbReference>
<reference evidence="4" key="1">
    <citation type="journal article" date="2019" name="Int. J. Syst. Evol. Microbiol.">
        <title>The Global Catalogue of Microorganisms (GCM) 10K type strain sequencing project: providing services to taxonomists for standard genome sequencing and annotation.</title>
        <authorList>
            <consortium name="The Broad Institute Genomics Platform"/>
            <consortium name="The Broad Institute Genome Sequencing Center for Infectious Disease"/>
            <person name="Wu L."/>
            <person name="Ma J."/>
        </authorList>
    </citation>
    <scope>NUCLEOTIDE SEQUENCE [LARGE SCALE GENOMIC DNA]</scope>
    <source>
        <strain evidence="4">CGMCC 4.7283</strain>
    </source>
</reference>